<keyword evidence="1" id="KW-0732">Signal</keyword>
<feature type="chain" id="PRO_5030861493" description="DUF5683 domain-containing protein" evidence="1">
    <location>
        <begin position="21"/>
        <end position="175"/>
    </location>
</feature>
<comment type="caution">
    <text evidence="2">The sequence shown here is derived from an EMBL/GenBank/DDBJ whole genome shotgun (WGS) entry which is preliminary data.</text>
</comment>
<dbReference type="EMBL" id="JACIBY010000006">
    <property type="protein sequence ID" value="MBB3839116.1"/>
    <property type="molecule type" value="Genomic_DNA"/>
</dbReference>
<keyword evidence="3" id="KW-1185">Reference proteome</keyword>
<dbReference type="RefSeq" id="WP_183975122.1">
    <property type="nucleotide sequence ID" value="NZ_JACIBY010000006.1"/>
</dbReference>
<evidence type="ECO:0000256" key="1">
    <source>
        <dbReference type="SAM" id="SignalP"/>
    </source>
</evidence>
<protein>
    <recommendedName>
        <fullName evidence="4">DUF5683 domain-containing protein</fullName>
    </recommendedName>
</protein>
<evidence type="ECO:0008006" key="4">
    <source>
        <dbReference type="Google" id="ProtNLM"/>
    </source>
</evidence>
<organism evidence="2 3">
    <name type="scientific">Runella defluvii</name>
    <dbReference type="NCBI Taxonomy" id="370973"/>
    <lineage>
        <taxon>Bacteria</taxon>
        <taxon>Pseudomonadati</taxon>
        <taxon>Bacteroidota</taxon>
        <taxon>Cytophagia</taxon>
        <taxon>Cytophagales</taxon>
        <taxon>Spirosomataceae</taxon>
        <taxon>Runella</taxon>
    </lineage>
</organism>
<evidence type="ECO:0000313" key="3">
    <source>
        <dbReference type="Proteomes" id="UP000541352"/>
    </source>
</evidence>
<evidence type="ECO:0000313" key="2">
    <source>
        <dbReference type="EMBL" id="MBB3839116.1"/>
    </source>
</evidence>
<accession>A0A7W6ER58</accession>
<proteinExistence type="predicted"/>
<name>A0A7W6ER58_9BACT</name>
<dbReference type="AlphaFoldDB" id="A0A7W6ER58"/>
<reference evidence="2 3" key="1">
    <citation type="submission" date="2020-08" db="EMBL/GenBank/DDBJ databases">
        <title>Genomic Encyclopedia of Type Strains, Phase IV (KMG-IV): sequencing the most valuable type-strain genomes for metagenomic binning, comparative biology and taxonomic classification.</title>
        <authorList>
            <person name="Goeker M."/>
        </authorList>
    </citation>
    <scope>NUCLEOTIDE SEQUENCE [LARGE SCALE GENOMIC DNA]</scope>
    <source>
        <strain evidence="2 3">DSM 17976</strain>
    </source>
</reference>
<gene>
    <name evidence="2" type="ORF">FHS57_003122</name>
</gene>
<sequence>MKTKYLLLFLFLTFSLAIQAQVSRIDSTTALLKKYQFSHLKPIVVGANGRYYYGGVRLRSNYSLEIPFGELDDPEVNHYFKSARVIRTVGTVVSVLPTLYYLLEGGSANVSRRTFWATYLASIGVSLTANIISTLKIRRAVSVYNTRLAQPRIGLSLQNTPLSRPAVGFGIAWNM</sequence>
<feature type="signal peptide" evidence="1">
    <location>
        <begin position="1"/>
        <end position="20"/>
    </location>
</feature>
<dbReference type="Proteomes" id="UP000541352">
    <property type="component" value="Unassembled WGS sequence"/>
</dbReference>